<protein>
    <recommendedName>
        <fullName evidence="4">Centromere protein U</fullName>
    </recommendedName>
    <alternativeName>
        <fullName evidence="9">MLF1-interacting protein</fullName>
    </alternativeName>
</protein>
<keyword evidence="13" id="KW-1185">Reference proteome</keyword>
<evidence type="ECO:0000313" key="12">
    <source>
        <dbReference type="EMBL" id="NXO02879.1"/>
    </source>
</evidence>
<proteinExistence type="inferred from homology"/>
<evidence type="ECO:0000256" key="1">
    <source>
        <dbReference type="ARBA" id="ARBA00004123"/>
    </source>
</evidence>
<comment type="caution">
    <text evidence="12">The sequence shown here is derived from an EMBL/GenBank/DDBJ whole genome shotgun (WGS) entry which is preliminary data.</text>
</comment>
<dbReference type="Proteomes" id="UP000565785">
    <property type="component" value="Unassembled WGS sequence"/>
</dbReference>
<gene>
    <name evidence="12" type="primary">Cenpu</name>
    <name evidence="12" type="ORF">RHICYA_R14094</name>
</gene>
<evidence type="ECO:0000256" key="7">
    <source>
        <dbReference type="ARBA" id="ARBA00023242"/>
    </source>
</evidence>
<evidence type="ECO:0000256" key="9">
    <source>
        <dbReference type="ARBA" id="ARBA00031456"/>
    </source>
</evidence>
<dbReference type="OrthoDB" id="8959258at2759"/>
<evidence type="ECO:0000256" key="8">
    <source>
        <dbReference type="ARBA" id="ARBA00023328"/>
    </source>
</evidence>
<evidence type="ECO:0000256" key="11">
    <source>
        <dbReference type="SAM" id="MobiDB-lite"/>
    </source>
</evidence>
<evidence type="ECO:0000256" key="2">
    <source>
        <dbReference type="ARBA" id="ARBA00004584"/>
    </source>
</evidence>
<dbReference type="InterPro" id="IPR025214">
    <property type="entry name" value="CENP-U"/>
</dbReference>
<sequence>EEPDVSRILKVAESNQLEEAEDSFDHPLHSTAVDADGEEPSENEPLGRVSGPQRKSAERSEKRHHSGESGVAVQEPGADDSGDESLQESPVRDSFTVVTSKFDDHRLHAVAYLRSVVAAAGPCSVQLWCPTELKRTSRDVTELDVVLSEFEKVAANYRQSRESDICRKAVDGFCAAFKSQITDLIVEAQELEDMKRKNATIMRDIQKKRQQLFQLQAELIRAEPQLTELQREYAELQERKSSLRQATQLLTDLKELQADCVNYRKENPEEAAVYGTSSLPALLVESQRVLGAEKHFHNINLQLEKALAVRR</sequence>
<keyword evidence="7" id="KW-0539">Nucleus</keyword>
<dbReference type="AlphaFoldDB" id="A0A7L1NTB6"/>
<organism evidence="12 13">
    <name type="scientific">Rhinopomastus cyanomelas</name>
    <name type="common">Common scimitarbill</name>
    <dbReference type="NCBI Taxonomy" id="113115"/>
    <lineage>
        <taxon>Eukaryota</taxon>
        <taxon>Metazoa</taxon>
        <taxon>Chordata</taxon>
        <taxon>Craniata</taxon>
        <taxon>Vertebrata</taxon>
        <taxon>Euteleostomi</taxon>
        <taxon>Archelosauria</taxon>
        <taxon>Archosauria</taxon>
        <taxon>Dinosauria</taxon>
        <taxon>Saurischia</taxon>
        <taxon>Theropoda</taxon>
        <taxon>Coelurosauria</taxon>
        <taxon>Aves</taxon>
        <taxon>Neognathae</taxon>
        <taxon>Neoaves</taxon>
        <taxon>Telluraves</taxon>
        <taxon>Coraciimorphae</taxon>
        <taxon>Bucerotiformes</taxon>
        <taxon>Rhinopomastidae</taxon>
        <taxon>Rhinopomastus</taxon>
    </lineage>
</organism>
<dbReference type="GO" id="GO:0000775">
    <property type="term" value="C:chromosome, centromeric region"/>
    <property type="evidence" value="ECO:0007669"/>
    <property type="project" value="UniProtKB-SubCell"/>
</dbReference>
<feature type="coiled-coil region" evidence="10">
    <location>
        <begin position="191"/>
        <end position="266"/>
    </location>
</feature>
<accession>A0A7L1NTB6</accession>
<evidence type="ECO:0000256" key="10">
    <source>
        <dbReference type="SAM" id="Coils"/>
    </source>
</evidence>
<comment type="subcellular location">
    <subcellularLocation>
        <location evidence="2">Chromosome</location>
        <location evidence="2">Centromere</location>
    </subcellularLocation>
    <subcellularLocation>
        <location evidence="1">Nucleus</location>
    </subcellularLocation>
</comment>
<feature type="region of interest" description="Disordered" evidence="11">
    <location>
        <begin position="1"/>
        <end position="92"/>
    </location>
</feature>
<feature type="non-terminal residue" evidence="12">
    <location>
        <position position="311"/>
    </location>
</feature>
<dbReference type="EMBL" id="VXBP01008824">
    <property type="protein sequence ID" value="NXO02879.1"/>
    <property type="molecule type" value="Genomic_DNA"/>
</dbReference>
<feature type="non-terminal residue" evidence="12">
    <location>
        <position position="1"/>
    </location>
</feature>
<dbReference type="PANTHER" id="PTHR32222">
    <property type="entry name" value="CENTROMERE PROTEIN U"/>
    <property type="match status" value="1"/>
</dbReference>
<evidence type="ECO:0000256" key="4">
    <source>
        <dbReference type="ARBA" id="ARBA00016402"/>
    </source>
</evidence>
<keyword evidence="6 10" id="KW-0175">Coiled coil</keyword>
<keyword evidence="5" id="KW-0158">Chromosome</keyword>
<evidence type="ECO:0000313" key="13">
    <source>
        <dbReference type="Proteomes" id="UP000565785"/>
    </source>
</evidence>
<reference evidence="12 13" key="1">
    <citation type="submission" date="2019-09" db="EMBL/GenBank/DDBJ databases">
        <title>Bird 10,000 Genomes (B10K) Project - Family phase.</title>
        <authorList>
            <person name="Zhang G."/>
        </authorList>
    </citation>
    <scope>NUCLEOTIDE SEQUENCE [LARGE SCALE GENOMIC DNA]</scope>
    <source>
        <strain evidence="12">B10K-DU-002-35</strain>
        <tissue evidence="12">Muscle</tissue>
    </source>
</reference>
<evidence type="ECO:0000256" key="6">
    <source>
        <dbReference type="ARBA" id="ARBA00023054"/>
    </source>
</evidence>
<name>A0A7L1NTB6_RHICY</name>
<evidence type="ECO:0000256" key="3">
    <source>
        <dbReference type="ARBA" id="ARBA00010440"/>
    </source>
</evidence>
<dbReference type="PANTHER" id="PTHR32222:SF1">
    <property type="entry name" value="CENTROMERE PROTEIN U"/>
    <property type="match status" value="1"/>
</dbReference>
<keyword evidence="8" id="KW-0137">Centromere</keyword>
<dbReference type="Pfam" id="PF13097">
    <property type="entry name" value="CENP-U"/>
    <property type="match status" value="1"/>
</dbReference>
<evidence type="ECO:0000256" key="5">
    <source>
        <dbReference type="ARBA" id="ARBA00022454"/>
    </source>
</evidence>
<feature type="compositionally biased region" description="Acidic residues" evidence="11">
    <location>
        <begin position="77"/>
        <end position="86"/>
    </location>
</feature>
<comment type="similarity">
    <text evidence="3">Belongs to the CENP-U/AME1 family.</text>
</comment>
<dbReference type="GO" id="GO:0005634">
    <property type="term" value="C:nucleus"/>
    <property type="evidence" value="ECO:0007669"/>
    <property type="project" value="UniProtKB-SubCell"/>
</dbReference>